<keyword evidence="1" id="KW-0472">Membrane</keyword>
<accession>A0A642C2S6</accession>
<comment type="caution">
    <text evidence="2">The sequence shown here is derived from an EMBL/GenBank/DDBJ whole genome shotgun (WGS) entry which is preliminary data.</text>
</comment>
<evidence type="ECO:0000313" key="2">
    <source>
        <dbReference type="EMBL" id="KAA4643693.1"/>
    </source>
</evidence>
<evidence type="ECO:0000256" key="1">
    <source>
        <dbReference type="SAM" id="Phobius"/>
    </source>
</evidence>
<dbReference type="InterPro" id="IPR052714">
    <property type="entry name" value="MFS_Exporter"/>
</dbReference>
<feature type="transmembrane region" description="Helical" evidence="1">
    <location>
        <begin position="68"/>
        <end position="90"/>
    </location>
</feature>
<dbReference type="AlphaFoldDB" id="A0A642C2S6"/>
<feature type="transmembrane region" description="Helical" evidence="1">
    <location>
        <begin position="41"/>
        <end position="62"/>
    </location>
</feature>
<dbReference type="PANTHER" id="PTHR23531">
    <property type="entry name" value="QUINOLENE RESISTANCE PROTEIN NORA"/>
    <property type="match status" value="1"/>
</dbReference>
<organism evidence="2 3">
    <name type="scientific">Bacteroides ovatus</name>
    <dbReference type="NCBI Taxonomy" id="28116"/>
    <lineage>
        <taxon>Bacteria</taxon>
        <taxon>Pseudomonadati</taxon>
        <taxon>Bacteroidota</taxon>
        <taxon>Bacteroidia</taxon>
        <taxon>Bacteroidales</taxon>
        <taxon>Bacteroidaceae</taxon>
        <taxon>Bacteroides</taxon>
    </lineage>
</organism>
<name>A0A642C2S6_BACOV</name>
<reference evidence="2 3" key="1">
    <citation type="journal article" date="2019" name="Nat. Med.">
        <title>A library of human gut bacterial isolates paired with longitudinal multiomics data enables mechanistic microbiome research.</title>
        <authorList>
            <person name="Poyet M."/>
            <person name="Groussin M."/>
            <person name="Gibbons S.M."/>
            <person name="Avila-Pacheco J."/>
            <person name="Jiang X."/>
            <person name="Kearney S.M."/>
            <person name="Perrotta A.R."/>
            <person name="Berdy B."/>
            <person name="Zhao S."/>
            <person name="Lieberman T.D."/>
            <person name="Swanson P.K."/>
            <person name="Smith M."/>
            <person name="Roesemann S."/>
            <person name="Alexander J.E."/>
            <person name="Rich S.A."/>
            <person name="Livny J."/>
            <person name="Vlamakis H."/>
            <person name="Clish C."/>
            <person name="Bullock K."/>
            <person name="Deik A."/>
            <person name="Scott J."/>
            <person name="Pierce K.A."/>
            <person name="Xavier R.J."/>
            <person name="Alm E.J."/>
        </authorList>
    </citation>
    <scope>NUCLEOTIDE SEQUENCE [LARGE SCALE GENOMIC DNA]</scope>
    <source>
        <strain evidence="2 3">BIOML-A14</strain>
    </source>
</reference>
<gene>
    <name evidence="2" type="ORF">F3B98_33785</name>
</gene>
<protein>
    <submittedName>
        <fullName evidence="2">MFS transporter</fullName>
    </submittedName>
</protein>
<feature type="non-terminal residue" evidence="2">
    <location>
        <position position="1"/>
    </location>
</feature>
<dbReference type="SUPFAM" id="SSF103473">
    <property type="entry name" value="MFS general substrate transporter"/>
    <property type="match status" value="1"/>
</dbReference>
<keyword evidence="1" id="KW-1133">Transmembrane helix</keyword>
<dbReference type="InterPro" id="IPR036259">
    <property type="entry name" value="MFS_trans_sf"/>
</dbReference>
<dbReference type="Proteomes" id="UP000435985">
    <property type="component" value="Unassembled WGS sequence"/>
</dbReference>
<dbReference type="EMBL" id="VWFO01000817">
    <property type="protein sequence ID" value="KAA4643693.1"/>
    <property type="molecule type" value="Genomic_DNA"/>
</dbReference>
<sequence length="96" mass="10524">GFPVGVPSILLGLGLGLVMPEFLVMFVKLSHHCQRGTANTTHLLASEVGFASGIAVACYFDLEADKMLYTGQVVAVIALIFFILVTYPYYKRKKVR</sequence>
<evidence type="ECO:0000313" key="3">
    <source>
        <dbReference type="Proteomes" id="UP000435985"/>
    </source>
</evidence>
<dbReference type="PANTHER" id="PTHR23531:SF1">
    <property type="entry name" value="QUINOLENE RESISTANCE PROTEIN NORA"/>
    <property type="match status" value="1"/>
</dbReference>
<feature type="transmembrane region" description="Helical" evidence="1">
    <location>
        <begin position="6"/>
        <end position="29"/>
    </location>
</feature>
<proteinExistence type="predicted"/>
<keyword evidence="1" id="KW-0812">Transmembrane</keyword>